<accession>A0A157T0I6</accession>
<dbReference type="GeneID" id="27427550"/>
<evidence type="ECO:0000256" key="1">
    <source>
        <dbReference type="SAM" id="Phobius"/>
    </source>
</evidence>
<sequence>MIVVHAAIGANGGPATPLSLYWWGLDVIFPIGIIFFVFGAIYRIAREFLFSRAATKGQAGFATEFKEAVSAIPRPFGRAAKNDPLLILETIFNHIFILGLIIVVGIHIIAWNYIYSELTGLQNILGWLMPASVPESFTSGYQIGILGPNSYSQGGIMNPVGAWNSAQVATNTISPWGVLSVIVNGSFMTLLALAGLVGYLATRIVDDTTRHRMISSVGDYVFLILLAAIMITGLGAAYDWGFPYLGIPNQANWYGLHIALIGIFIGYTPFSKAFHMFWYYVQKGFAGSVYGKRRV</sequence>
<dbReference type="Proteomes" id="UP000076770">
    <property type="component" value="Chromosome i"/>
</dbReference>
<feature type="transmembrane region" description="Helical" evidence="1">
    <location>
        <begin position="176"/>
        <end position="200"/>
    </location>
</feature>
<organism evidence="2 3">
    <name type="scientific">Saccharolobus solfataricus</name>
    <name type="common">Sulfolobus solfataricus</name>
    <dbReference type="NCBI Taxonomy" id="2287"/>
    <lineage>
        <taxon>Archaea</taxon>
        <taxon>Thermoproteota</taxon>
        <taxon>Thermoprotei</taxon>
        <taxon>Sulfolobales</taxon>
        <taxon>Sulfolobaceae</taxon>
        <taxon>Saccharolobus</taxon>
    </lineage>
</organism>
<gene>
    <name evidence="2" type="ORF">SSOP1_1281</name>
</gene>
<keyword evidence="1" id="KW-1133">Transmembrane helix</keyword>
<evidence type="ECO:0000313" key="2">
    <source>
        <dbReference type="EMBL" id="SAI84835.1"/>
    </source>
</evidence>
<keyword evidence="1" id="KW-0472">Membrane</keyword>
<dbReference type="AlphaFoldDB" id="A0A157T0I6"/>
<feature type="transmembrane region" description="Helical" evidence="1">
    <location>
        <begin position="20"/>
        <end position="42"/>
    </location>
</feature>
<feature type="transmembrane region" description="Helical" evidence="1">
    <location>
        <begin position="91"/>
        <end position="114"/>
    </location>
</feature>
<evidence type="ECO:0000313" key="3">
    <source>
        <dbReference type="Proteomes" id="UP000076770"/>
    </source>
</evidence>
<proteinExistence type="predicted"/>
<protein>
    <submittedName>
        <fullName evidence="2">Uncharacterized protein</fullName>
    </submittedName>
</protein>
<dbReference type="SUPFAM" id="SSF103501">
    <property type="entry name" value="Respiratory nitrate reductase 1 gamma chain"/>
    <property type="match status" value="1"/>
</dbReference>
<feature type="transmembrane region" description="Helical" evidence="1">
    <location>
        <begin position="253"/>
        <end position="270"/>
    </location>
</feature>
<dbReference type="Gene3D" id="1.20.950.20">
    <property type="entry name" value="Transmembrane di-heme cytochromes, Chain C"/>
    <property type="match status" value="1"/>
</dbReference>
<reference evidence="3" key="1">
    <citation type="submission" date="2016-04" db="EMBL/GenBank/DDBJ databases">
        <authorList>
            <person name="Shah S.A."/>
            <person name="Garrett R.A."/>
        </authorList>
    </citation>
    <scope>NUCLEOTIDE SEQUENCE [LARGE SCALE GENOMIC DNA]</scope>
    <source>
        <strain evidence="3">ATCC 35091 / DSM 1616 / JCM 8930 / NBRC 15331 / P1</strain>
    </source>
</reference>
<feature type="transmembrane region" description="Helical" evidence="1">
    <location>
        <begin position="220"/>
        <end position="241"/>
    </location>
</feature>
<dbReference type="EMBL" id="LT549890">
    <property type="protein sequence ID" value="SAI84835.1"/>
    <property type="molecule type" value="Genomic_DNA"/>
</dbReference>
<dbReference type="PATRIC" id="fig|2287.9.peg.1299"/>
<dbReference type="OrthoDB" id="40039at2157"/>
<name>A0A157T0I6_SACSO</name>
<dbReference type="RefSeq" id="WP_063492751.1">
    <property type="nucleotide sequence ID" value="NZ_LT549890.1"/>
</dbReference>
<dbReference type="InterPro" id="IPR036197">
    <property type="entry name" value="NarG-like_sf"/>
</dbReference>
<keyword evidence="1" id="KW-0812">Transmembrane</keyword>